<feature type="domain" description="Enolase C-terminal" evidence="4">
    <location>
        <begin position="74"/>
        <end position="125"/>
    </location>
</feature>
<dbReference type="SUPFAM" id="SSF51604">
    <property type="entry name" value="Enolase C-terminal domain-like"/>
    <property type="match status" value="1"/>
</dbReference>
<evidence type="ECO:0000256" key="3">
    <source>
        <dbReference type="ARBA" id="ARBA00022842"/>
    </source>
</evidence>
<organism evidence="5">
    <name type="scientific">Cacopsylla melanoneura</name>
    <dbReference type="NCBI Taxonomy" id="428564"/>
    <lineage>
        <taxon>Eukaryota</taxon>
        <taxon>Metazoa</taxon>
        <taxon>Ecdysozoa</taxon>
        <taxon>Arthropoda</taxon>
        <taxon>Hexapoda</taxon>
        <taxon>Insecta</taxon>
        <taxon>Pterygota</taxon>
        <taxon>Neoptera</taxon>
        <taxon>Paraneoptera</taxon>
        <taxon>Hemiptera</taxon>
        <taxon>Sternorrhyncha</taxon>
        <taxon>Psylloidea</taxon>
        <taxon>Psyllidae</taxon>
        <taxon>Psyllinae</taxon>
        <taxon>Cacopsylla</taxon>
    </lineage>
</organism>
<comment type="cofactor">
    <cofactor evidence="1">
        <name>Mg(2+)</name>
        <dbReference type="ChEBI" id="CHEBI:18420"/>
    </cofactor>
</comment>
<dbReference type="Pfam" id="PF13378">
    <property type="entry name" value="MR_MLE_C"/>
    <property type="match status" value="1"/>
</dbReference>
<name>A0A8D9EPA7_9HEMI</name>
<dbReference type="PANTHER" id="PTHR13794">
    <property type="entry name" value="ENOLASE SUPERFAMILY, MANDELATE RACEMASE"/>
    <property type="match status" value="1"/>
</dbReference>
<dbReference type="EMBL" id="HBUF01554484">
    <property type="protein sequence ID" value="CAG6759959.1"/>
    <property type="molecule type" value="Transcribed_RNA"/>
</dbReference>
<evidence type="ECO:0000259" key="4">
    <source>
        <dbReference type="Pfam" id="PF13378"/>
    </source>
</evidence>
<dbReference type="Gene3D" id="3.20.20.120">
    <property type="entry name" value="Enolase-like C-terminal domain"/>
    <property type="match status" value="2"/>
</dbReference>
<dbReference type="InterPro" id="IPR029065">
    <property type="entry name" value="Enolase_C-like"/>
</dbReference>
<keyword evidence="2" id="KW-0479">Metal-binding</keyword>
<proteinExistence type="predicted"/>
<evidence type="ECO:0000313" key="5">
    <source>
        <dbReference type="EMBL" id="CAG6759959.1"/>
    </source>
</evidence>
<protein>
    <submittedName>
        <fullName evidence="5">Mitochondrial enolase superfamily member 1</fullName>
    </submittedName>
</protein>
<reference evidence="5" key="1">
    <citation type="submission" date="2021-05" db="EMBL/GenBank/DDBJ databases">
        <authorList>
            <person name="Alioto T."/>
            <person name="Alioto T."/>
            <person name="Gomez Garrido J."/>
        </authorList>
    </citation>
    <scope>NUCLEOTIDE SEQUENCE</scope>
</reference>
<dbReference type="PANTHER" id="PTHR13794:SF58">
    <property type="entry name" value="MITOCHONDRIAL ENOLASE SUPERFAMILY MEMBER 1"/>
    <property type="match status" value="1"/>
</dbReference>
<dbReference type="InterPro" id="IPR036849">
    <property type="entry name" value="Enolase-like_C_sf"/>
</dbReference>
<dbReference type="GO" id="GO:0000287">
    <property type="term" value="F:magnesium ion binding"/>
    <property type="evidence" value="ECO:0007669"/>
    <property type="project" value="TreeGrafter"/>
</dbReference>
<accession>A0A8D9EPA7</accession>
<sequence length="171" mass="18847">MTLHRAISQVSYTMQGLAEYTIYWIEEPTSPDDILGHRAISQVLEPLGIKVASGELLKVCLLIPVSPLLQVLEPLGIKVASGEVCCNKVMFKQFLASEAIQVAQIDSCRLGSINEILPVYLMAYKLKGNAPLNTLLYNLARVPDGVQVESPRLSSCWRCWFIRDGATPTSV</sequence>
<dbReference type="InterPro" id="IPR046945">
    <property type="entry name" value="RHMD-like"/>
</dbReference>
<dbReference type="AlphaFoldDB" id="A0A8D9EPA7"/>
<keyword evidence="3" id="KW-0460">Magnesium</keyword>
<evidence type="ECO:0000256" key="1">
    <source>
        <dbReference type="ARBA" id="ARBA00001946"/>
    </source>
</evidence>
<dbReference type="GO" id="GO:0016052">
    <property type="term" value="P:carbohydrate catabolic process"/>
    <property type="evidence" value="ECO:0007669"/>
    <property type="project" value="TreeGrafter"/>
</dbReference>
<evidence type="ECO:0000256" key="2">
    <source>
        <dbReference type="ARBA" id="ARBA00022723"/>
    </source>
</evidence>
<dbReference type="GO" id="GO:0016836">
    <property type="term" value="F:hydro-lyase activity"/>
    <property type="evidence" value="ECO:0007669"/>
    <property type="project" value="TreeGrafter"/>
</dbReference>